<feature type="region of interest" description="Disordered" evidence="1">
    <location>
        <begin position="1"/>
        <end position="30"/>
    </location>
</feature>
<gene>
    <name evidence="2" type="ORF">LTR24_005366</name>
</gene>
<evidence type="ECO:0000313" key="2">
    <source>
        <dbReference type="EMBL" id="KAK5092229.1"/>
    </source>
</evidence>
<comment type="caution">
    <text evidence="2">The sequence shown here is derived from an EMBL/GenBank/DDBJ whole genome shotgun (WGS) entry which is preliminary data.</text>
</comment>
<dbReference type="EMBL" id="JAVRRG010000061">
    <property type="protein sequence ID" value="KAK5092229.1"/>
    <property type="molecule type" value="Genomic_DNA"/>
</dbReference>
<evidence type="ECO:0000256" key="1">
    <source>
        <dbReference type="SAM" id="MobiDB-lite"/>
    </source>
</evidence>
<keyword evidence="3" id="KW-1185">Reference proteome</keyword>
<reference evidence="2 3" key="1">
    <citation type="submission" date="2023-08" db="EMBL/GenBank/DDBJ databases">
        <title>Black Yeasts Isolated from many extreme environments.</title>
        <authorList>
            <person name="Coleine C."/>
            <person name="Stajich J.E."/>
            <person name="Selbmann L."/>
        </authorList>
    </citation>
    <scope>NUCLEOTIDE SEQUENCE [LARGE SCALE GENOMIC DNA]</scope>
    <source>
        <strain evidence="2 3">CCFEE 5885</strain>
    </source>
</reference>
<organism evidence="2 3">
    <name type="scientific">Lithohypha guttulata</name>
    <dbReference type="NCBI Taxonomy" id="1690604"/>
    <lineage>
        <taxon>Eukaryota</taxon>
        <taxon>Fungi</taxon>
        <taxon>Dikarya</taxon>
        <taxon>Ascomycota</taxon>
        <taxon>Pezizomycotina</taxon>
        <taxon>Eurotiomycetes</taxon>
        <taxon>Chaetothyriomycetidae</taxon>
        <taxon>Chaetothyriales</taxon>
        <taxon>Trichomeriaceae</taxon>
        <taxon>Lithohypha</taxon>
    </lineage>
</organism>
<sequence>MGSSQSKPQQQRKPQGQEQSQPQRQRAVLRGKPKYEIHRIQLSDYNVWWLNGGKDGIIDEAFLKNWGCRRCVLCDDKTWTGRVLLIHNIEGCKAAYHDSCMRGYLEDNFEDKKGRLARPKCHVRPIPYMKLHKDKALLRKNPTGYMKF</sequence>
<protein>
    <submittedName>
        <fullName evidence="2">Uncharacterized protein</fullName>
    </submittedName>
</protein>
<dbReference type="Proteomes" id="UP001345013">
    <property type="component" value="Unassembled WGS sequence"/>
</dbReference>
<name>A0ABR0K9E2_9EURO</name>
<evidence type="ECO:0000313" key="3">
    <source>
        <dbReference type="Proteomes" id="UP001345013"/>
    </source>
</evidence>
<feature type="compositionally biased region" description="Low complexity" evidence="1">
    <location>
        <begin position="1"/>
        <end position="26"/>
    </location>
</feature>
<accession>A0ABR0K9E2</accession>
<proteinExistence type="predicted"/>